<sequence length="185" mass="20839">FSGLISNSTKPILSINNCDSNDIVNLEQTQSAIVASAIELHSFPKVNSNISEHIVSHNEESTFPIPTETISLEEKEETNFWICRIGKRKFQDHDTPSIITSEQKNNQSTFQNACPDSPQISISQNISVGTDLIPGSVPYLTRLFDKAEKTGRKEKLRGYYYSEEIERKVKTNSLENNISDKMART</sequence>
<keyword evidence="2" id="KW-1185">Reference proteome</keyword>
<dbReference type="OrthoDB" id="2423674at2759"/>
<gene>
    <name evidence="1" type="ORF">DEBURN_LOCUS8779</name>
</gene>
<name>A0A9N9G725_9GLOM</name>
<evidence type="ECO:0000313" key="2">
    <source>
        <dbReference type="Proteomes" id="UP000789706"/>
    </source>
</evidence>
<dbReference type="Proteomes" id="UP000789706">
    <property type="component" value="Unassembled WGS sequence"/>
</dbReference>
<proteinExistence type="predicted"/>
<comment type="caution">
    <text evidence="1">The sequence shown here is derived from an EMBL/GenBank/DDBJ whole genome shotgun (WGS) entry which is preliminary data.</text>
</comment>
<accession>A0A9N9G725</accession>
<feature type="non-terminal residue" evidence="1">
    <location>
        <position position="185"/>
    </location>
</feature>
<dbReference type="EMBL" id="CAJVPK010001403">
    <property type="protein sequence ID" value="CAG8585365.1"/>
    <property type="molecule type" value="Genomic_DNA"/>
</dbReference>
<evidence type="ECO:0000313" key="1">
    <source>
        <dbReference type="EMBL" id="CAG8585365.1"/>
    </source>
</evidence>
<dbReference type="AlphaFoldDB" id="A0A9N9G725"/>
<reference evidence="1" key="1">
    <citation type="submission" date="2021-06" db="EMBL/GenBank/DDBJ databases">
        <authorList>
            <person name="Kallberg Y."/>
            <person name="Tangrot J."/>
            <person name="Rosling A."/>
        </authorList>
    </citation>
    <scope>NUCLEOTIDE SEQUENCE</scope>
    <source>
        <strain evidence="1">AZ414A</strain>
    </source>
</reference>
<protein>
    <submittedName>
        <fullName evidence="1">8148_t:CDS:1</fullName>
    </submittedName>
</protein>
<organism evidence="1 2">
    <name type="scientific">Diversispora eburnea</name>
    <dbReference type="NCBI Taxonomy" id="1213867"/>
    <lineage>
        <taxon>Eukaryota</taxon>
        <taxon>Fungi</taxon>
        <taxon>Fungi incertae sedis</taxon>
        <taxon>Mucoromycota</taxon>
        <taxon>Glomeromycotina</taxon>
        <taxon>Glomeromycetes</taxon>
        <taxon>Diversisporales</taxon>
        <taxon>Diversisporaceae</taxon>
        <taxon>Diversispora</taxon>
    </lineage>
</organism>